<gene>
    <name evidence="1" type="ORF">CLV96_1425</name>
</gene>
<protein>
    <submittedName>
        <fullName evidence="1">Uncharacterized protein</fullName>
    </submittedName>
</protein>
<sequence length="189" mass="21808">MSLMPSKQVFLICRLFLLFVLFSTDRFGLERKVIRFSGELVHWEASGEDPQFRFLDQTNLREKTIHCDAETMGLALGNQSFEKRHIEGKATQLTPTSDVWLCVGRLHIFQKYQVSVSSPSPLSKRIQGQVIEADGETGQIVYLVRGKRSYLTIDPELAKEMAEALSKLETVEINGDYHYDRIKRYYIKE</sequence>
<evidence type="ECO:0000313" key="1">
    <source>
        <dbReference type="EMBL" id="TDY72430.1"/>
    </source>
</evidence>
<keyword evidence="2" id="KW-1185">Reference proteome</keyword>
<dbReference type="AlphaFoldDB" id="A0A4R8MSP9"/>
<organism evidence="1 2">
    <name type="scientific">Leptospira meyeri</name>
    <dbReference type="NCBI Taxonomy" id="29508"/>
    <lineage>
        <taxon>Bacteria</taxon>
        <taxon>Pseudomonadati</taxon>
        <taxon>Spirochaetota</taxon>
        <taxon>Spirochaetia</taxon>
        <taxon>Leptospirales</taxon>
        <taxon>Leptospiraceae</taxon>
        <taxon>Leptospira</taxon>
    </lineage>
</organism>
<dbReference type="STRING" id="1193051.LEP1GSC017_2531"/>
<dbReference type="Proteomes" id="UP000294684">
    <property type="component" value="Unassembled WGS sequence"/>
</dbReference>
<comment type="caution">
    <text evidence="1">The sequence shown here is derived from an EMBL/GenBank/DDBJ whole genome shotgun (WGS) entry which is preliminary data.</text>
</comment>
<name>A0A4R8MSP9_LEPME</name>
<dbReference type="EMBL" id="SORO01000001">
    <property type="protein sequence ID" value="TDY72430.1"/>
    <property type="molecule type" value="Genomic_DNA"/>
</dbReference>
<proteinExistence type="predicted"/>
<accession>A0A4R8MSP9</accession>
<evidence type="ECO:0000313" key="2">
    <source>
        <dbReference type="Proteomes" id="UP000294684"/>
    </source>
</evidence>
<reference evidence="1 2" key="1">
    <citation type="submission" date="2019-03" db="EMBL/GenBank/DDBJ databases">
        <title>Genomic Encyclopedia of Archaeal and Bacterial Type Strains, Phase II (KMG-II): from individual species to whole genera.</title>
        <authorList>
            <person name="Goeker M."/>
        </authorList>
    </citation>
    <scope>NUCLEOTIDE SEQUENCE [LARGE SCALE GENOMIC DNA]</scope>
    <source>
        <strain evidence="1 2">DSM 21537</strain>
    </source>
</reference>